<comment type="similarity">
    <text evidence="3">Belongs to the peptidase C56 family. HSP31-like subfamily.</text>
</comment>
<evidence type="ECO:0000256" key="3">
    <source>
        <dbReference type="ARBA" id="ARBA00038493"/>
    </source>
</evidence>
<evidence type="ECO:0000256" key="2">
    <source>
        <dbReference type="ARBA" id="ARBA00023239"/>
    </source>
</evidence>
<protein>
    <submittedName>
        <fullName evidence="6">Intracellular protease/amidase</fullName>
    </submittedName>
</protein>
<dbReference type="GO" id="GO:0006508">
    <property type="term" value="P:proteolysis"/>
    <property type="evidence" value="ECO:0007669"/>
    <property type="project" value="UniProtKB-KW"/>
</dbReference>
<name>A0A938XXF1_9BACL</name>
<keyword evidence="1" id="KW-0346">Stress response</keyword>
<dbReference type="PANTHER" id="PTHR48094">
    <property type="entry name" value="PROTEIN/NUCLEIC ACID DEGLYCASE DJ-1-RELATED"/>
    <property type="match status" value="1"/>
</dbReference>
<keyword evidence="6" id="KW-0645">Protease</keyword>
<feature type="domain" description="DJ-1/PfpI" evidence="5">
    <location>
        <begin position="28"/>
        <end position="217"/>
    </location>
</feature>
<dbReference type="Gene3D" id="3.40.50.880">
    <property type="match status" value="1"/>
</dbReference>
<organism evidence="6 7">
    <name type="scientific">Brevibacillus fulvus</name>
    <dbReference type="NCBI Taxonomy" id="1125967"/>
    <lineage>
        <taxon>Bacteria</taxon>
        <taxon>Bacillati</taxon>
        <taxon>Bacillota</taxon>
        <taxon>Bacilli</taxon>
        <taxon>Bacillales</taxon>
        <taxon>Paenibacillaceae</taxon>
        <taxon>Brevibacillus</taxon>
    </lineage>
</organism>
<dbReference type="Pfam" id="PF01965">
    <property type="entry name" value="DJ-1_PfpI"/>
    <property type="match status" value="1"/>
</dbReference>
<dbReference type="PANTHER" id="PTHR48094:SF11">
    <property type="entry name" value="GLUTATHIONE-INDEPENDENT GLYOXALASE HSP31-RELATED"/>
    <property type="match status" value="1"/>
</dbReference>
<dbReference type="GO" id="GO:0005737">
    <property type="term" value="C:cytoplasm"/>
    <property type="evidence" value="ECO:0007669"/>
    <property type="project" value="TreeGrafter"/>
</dbReference>
<dbReference type="RefSeq" id="WP_204517646.1">
    <property type="nucleotide sequence ID" value="NZ_BAABIN010000007.1"/>
</dbReference>
<dbReference type="InterPro" id="IPR029062">
    <property type="entry name" value="Class_I_gatase-like"/>
</dbReference>
<keyword evidence="6" id="KW-0378">Hydrolase</keyword>
<dbReference type="GO" id="GO:0019243">
    <property type="term" value="P:methylglyoxal catabolic process to D-lactate via S-lactoyl-glutathione"/>
    <property type="evidence" value="ECO:0007669"/>
    <property type="project" value="TreeGrafter"/>
</dbReference>
<dbReference type="EMBL" id="JAFBEB010000004">
    <property type="protein sequence ID" value="MBM7589929.1"/>
    <property type="molecule type" value="Genomic_DNA"/>
</dbReference>
<dbReference type="GO" id="GO:0008233">
    <property type="term" value="F:peptidase activity"/>
    <property type="evidence" value="ECO:0007669"/>
    <property type="project" value="UniProtKB-KW"/>
</dbReference>
<dbReference type="Proteomes" id="UP000717624">
    <property type="component" value="Unassembled WGS sequence"/>
</dbReference>
<sequence>MAQKRILMVVTNHTTITDDHKTGLWLEEFAVPYNVFKAKGYAVKVTSILGGEVALDPNSIGEEKNAEWAEAEQELRHTAKLSLEDARGYDAVFLPGGHGTMFDFPDNDTLQKVLQQFAEDGKVISAVCHGPAGLVNVTYKDGTPLVKDKTVTSFTDDEEREMKLDMHMPFLLESKLRERGARFVSGKNWSDFSVRDGLLVTGQNPMSSRSTAEKVVEALESTSQK</sequence>
<evidence type="ECO:0000313" key="7">
    <source>
        <dbReference type="Proteomes" id="UP000717624"/>
    </source>
</evidence>
<evidence type="ECO:0000256" key="1">
    <source>
        <dbReference type="ARBA" id="ARBA00023016"/>
    </source>
</evidence>
<evidence type="ECO:0000256" key="4">
    <source>
        <dbReference type="SAM" id="MobiDB-lite"/>
    </source>
</evidence>
<proteinExistence type="inferred from homology"/>
<keyword evidence="7" id="KW-1185">Reference proteome</keyword>
<dbReference type="CDD" id="cd03141">
    <property type="entry name" value="GATase1_Hsp31_like"/>
    <property type="match status" value="1"/>
</dbReference>
<evidence type="ECO:0000259" key="5">
    <source>
        <dbReference type="Pfam" id="PF01965"/>
    </source>
</evidence>
<dbReference type="AlphaFoldDB" id="A0A938XXF1"/>
<dbReference type="InterPro" id="IPR002818">
    <property type="entry name" value="DJ-1/PfpI"/>
</dbReference>
<dbReference type="SUPFAM" id="SSF52317">
    <property type="entry name" value="Class I glutamine amidotransferase-like"/>
    <property type="match status" value="1"/>
</dbReference>
<dbReference type="GO" id="GO:0019172">
    <property type="term" value="F:glyoxalase III activity"/>
    <property type="evidence" value="ECO:0007669"/>
    <property type="project" value="TreeGrafter"/>
</dbReference>
<feature type="region of interest" description="Disordered" evidence="4">
    <location>
        <begin position="204"/>
        <end position="225"/>
    </location>
</feature>
<evidence type="ECO:0000313" key="6">
    <source>
        <dbReference type="EMBL" id="MBM7589929.1"/>
    </source>
</evidence>
<accession>A0A938XXF1</accession>
<gene>
    <name evidence="6" type="ORF">JOD01_001530</name>
</gene>
<keyword evidence="2" id="KW-0456">Lyase</keyword>
<reference evidence="6" key="1">
    <citation type="submission" date="2021-01" db="EMBL/GenBank/DDBJ databases">
        <title>Genomic Encyclopedia of Type Strains, Phase IV (KMG-IV): sequencing the most valuable type-strain genomes for metagenomic binning, comparative biology and taxonomic classification.</title>
        <authorList>
            <person name="Goeker M."/>
        </authorList>
    </citation>
    <scope>NUCLEOTIDE SEQUENCE</scope>
    <source>
        <strain evidence="6">DSM 25523</strain>
    </source>
</reference>
<dbReference type="InterPro" id="IPR050325">
    <property type="entry name" value="Prot/Nucl_acid_deglycase"/>
</dbReference>
<comment type="caution">
    <text evidence="6">The sequence shown here is derived from an EMBL/GenBank/DDBJ whole genome shotgun (WGS) entry which is preliminary data.</text>
</comment>